<comment type="caution">
    <text evidence="2">The sequence shown here is derived from an EMBL/GenBank/DDBJ whole genome shotgun (WGS) entry which is preliminary data.</text>
</comment>
<keyword evidence="3" id="KW-1185">Reference proteome</keyword>
<dbReference type="AlphaFoldDB" id="A0AAQ4F2Z0"/>
<evidence type="ECO:0000313" key="2">
    <source>
        <dbReference type="EMBL" id="KAK8781078.1"/>
    </source>
</evidence>
<dbReference type="Proteomes" id="UP001321473">
    <property type="component" value="Unassembled WGS sequence"/>
</dbReference>
<evidence type="ECO:0000256" key="1">
    <source>
        <dbReference type="SAM" id="MobiDB-lite"/>
    </source>
</evidence>
<accession>A0AAQ4F2Z0</accession>
<gene>
    <name evidence="2" type="ORF">V5799_017584</name>
</gene>
<feature type="compositionally biased region" description="Polar residues" evidence="1">
    <location>
        <begin position="46"/>
        <end position="55"/>
    </location>
</feature>
<organism evidence="2 3">
    <name type="scientific">Amblyomma americanum</name>
    <name type="common">Lone star tick</name>
    <dbReference type="NCBI Taxonomy" id="6943"/>
    <lineage>
        <taxon>Eukaryota</taxon>
        <taxon>Metazoa</taxon>
        <taxon>Ecdysozoa</taxon>
        <taxon>Arthropoda</taxon>
        <taxon>Chelicerata</taxon>
        <taxon>Arachnida</taxon>
        <taxon>Acari</taxon>
        <taxon>Parasitiformes</taxon>
        <taxon>Ixodida</taxon>
        <taxon>Ixodoidea</taxon>
        <taxon>Ixodidae</taxon>
        <taxon>Amblyomminae</taxon>
        <taxon>Amblyomma</taxon>
    </lineage>
</organism>
<sequence>MARTFLCLEIMAAKQREGKEKRGSVNAFAFLQCGLPHDLKVFSSRDQMFTPNQANERPWNKKNKLRPRQDSNLQSSDPESDALSIRPRGHSAVALANERPWNKKNKLRPRTCNLLLPNQTPYPLGHADTEQ</sequence>
<reference evidence="2 3" key="1">
    <citation type="journal article" date="2023" name="Arcadia Sci">
        <title>De novo assembly of a long-read Amblyomma americanum tick genome.</title>
        <authorList>
            <person name="Chou S."/>
            <person name="Poskanzer K.E."/>
            <person name="Rollins M."/>
            <person name="Thuy-Boun P.S."/>
        </authorList>
    </citation>
    <scope>NUCLEOTIDE SEQUENCE [LARGE SCALE GENOMIC DNA]</scope>
    <source>
        <strain evidence="2">F_SG_1</strain>
        <tissue evidence="2">Salivary glands</tissue>
    </source>
</reference>
<dbReference type="EMBL" id="JARKHS020008052">
    <property type="protein sequence ID" value="KAK8781078.1"/>
    <property type="molecule type" value="Genomic_DNA"/>
</dbReference>
<proteinExistence type="predicted"/>
<protein>
    <submittedName>
        <fullName evidence="2">Uncharacterized protein</fullName>
    </submittedName>
</protein>
<feature type="region of interest" description="Disordered" evidence="1">
    <location>
        <begin position="46"/>
        <end position="89"/>
    </location>
</feature>
<evidence type="ECO:0000313" key="3">
    <source>
        <dbReference type="Proteomes" id="UP001321473"/>
    </source>
</evidence>
<name>A0AAQ4F2Z0_AMBAM</name>